<gene>
    <name evidence="2" type="ORF">B1812_07575</name>
</gene>
<feature type="region of interest" description="Disordered" evidence="1">
    <location>
        <begin position="36"/>
        <end position="61"/>
    </location>
</feature>
<dbReference type="AlphaFoldDB" id="A0A1W6MTW0"/>
<protein>
    <submittedName>
        <fullName evidence="2">Uncharacterized protein</fullName>
    </submittedName>
</protein>
<keyword evidence="3" id="KW-1185">Reference proteome</keyword>
<evidence type="ECO:0000256" key="1">
    <source>
        <dbReference type="SAM" id="MobiDB-lite"/>
    </source>
</evidence>
<evidence type="ECO:0000313" key="3">
    <source>
        <dbReference type="Proteomes" id="UP000193978"/>
    </source>
</evidence>
<accession>A0A1W6MTW0</accession>
<dbReference type="Proteomes" id="UP000193978">
    <property type="component" value="Chromosome"/>
</dbReference>
<name>A0A1W6MTW0_9HYPH</name>
<sequence>MRSPASLGHYSVEHAKAAEGYRPSAKEFAPAIASARKKLKTRGPKPSAWAGAEVFRAQSHK</sequence>
<organism evidence="2 3">
    <name type="scientific">Methylocystis bryophila</name>
    <dbReference type="NCBI Taxonomy" id="655015"/>
    <lineage>
        <taxon>Bacteria</taxon>
        <taxon>Pseudomonadati</taxon>
        <taxon>Pseudomonadota</taxon>
        <taxon>Alphaproteobacteria</taxon>
        <taxon>Hyphomicrobiales</taxon>
        <taxon>Methylocystaceae</taxon>
        <taxon>Methylocystis</taxon>
    </lineage>
</organism>
<proteinExistence type="predicted"/>
<dbReference type="EMBL" id="CP019948">
    <property type="protein sequence ID" value="ARN80956.1"/>
    <property type="molecule type" value="Genomic_DNA"/>
</dbReference>
<dbReference type="KEGG" id="mbry:B1812_07575"/>
<evidence type="ECO:0000313" key="2">
    <source>
        <dbReference type="EMBL" id="ARN80956.1"/>
    </source>
</evidence>
<reference evidence="2 3" key="1">
    <citation type="submission" date="2017-02" db="EMBL/GenBank/DDBJ databases">
        <authorList>
            <person name="Peterson S.W."/>
        </authorList>
    </citation>
    <scope>NUCLEOTIDE SEQUENCE [LARGE SCALE GENOMIC DNA]</scope>
    <source>
        <strain evidence="2 3">S285</strain>
    </source>
</reference>
<dbReference type="STRING" id="655015.B1812_07575"/>